<dbReference type="AlphaFoldDB" id="A0A067RTI4"/>
<evidence type="ECO:0000256" key="5">
    <source>
        <dbReference type="ARBA" id="ARBA00022989"/>
    </source>
</evidence>
<evidence type="ECO:0000256" key="9">
    <source>
        <dbReference type="SAM" id="Phobius"/>
    </source>
</evidence>
<feature type="signal peptide" evidence="10">
    <location>
        <begin position="1"/>
        <end position="22"/>
    </location>
</feature>
<feature type="domain" description="Ionotropic glutamate receptor C-terminal" evidence="11">
    <location>
        <begin position="377"/>
        <end position="601"/>
    </location>
</feature>
<dbReference type="Proteomes" id="UP000027135">
    <property type="component" value="Unassembled WGS sequence"/>
</dbReference>
<dbReference type="Pfam" id="PF00060">
    <property type="entry name" value="Lig_chan"/>
    <property type="match status" value="1"/>
</dbReference>
<evidence type="ECO:0000256" key="1">
    <source>
        <dbReference type="ARBA" id="ARBA00004651"/>
    </source>
</evidence>
<keyword evidence="8" id="KW-0325">Glycoprotein</keyword>
<reference evidence="12 13" key="1">
    <citation type="journal article" date="2014" name="Nat. Commun.">
        <title>Molecular traces of alternative social organization in a termite genome.</title>
        <authorList>
            <person name="Terrapon N."/>
            <person name="Li C."/>
            <person name="Robertson H.M."/>
            <person name="Ji L."/>
            <person name="Meng X."/>
            <person name="Booth W."/>
            <person name="Chen Z."/>
            <person name="Childers C.P."/>
            <person name="Glastad K.M."/>
            <person name="Gokhale K."/>
            <person name="Gowin J."/>
            <person name="Gronenberg W."/>
            <person name="Hermansen R.A."/>
            <person name="Hu H."/>
            <person name="Hunt B.G."/>
            <person name="Huylmans A.K."/>
            <person name="Khalil S.M."/>
            <person name="Mitchell R.D."/>
            <person name="Munoz-Torres M.C."/>
            <person name="Mustard J.A."/>
            <person name="Pan H."/>
            <person name="Reese J.T."/>
            <person name="Scharf M.E."/>
            <person name="Sun F."/>
            <person name="Vogel H."/>
            <person name="Xiao J."/>
            <person name="Yang W."/>
            <person name="Yang Z."/>
            <person name="Yang Z."/>
            <person name="Zhou J."/>
            <person name="Zhu J."/>
            <person name="Brent C.S."/>
            <person name="Elsik C.G."/>
            <person name="Goodisman M.A."/>
            <person name="Liberles D.A."/>
            <person name="Roe R.M."/>
            <person name="Vargo E.L."/>
            <person name="Vilcinskas A."/>
            <person name="Wang J."/>
            <person name="Bornberg-Bauer E."/>
            <person name="Korb J."/>
            <person name="Zhang G."/>
            <person name="Liebig J."/>
        </authorList>
    </citation>
    <scope>NUCLEOTIDE SEQUENCE [LARGE SCALE GENOMIC DNA]</scope>
    <source>
        <tissue evidence="12">Whole organism</tissue>
    </source>
</reference>
<organism evidence="12 13">
    <name type="scientific">Zootermopsis nevadensis</name>
    <name type="common">Dampwood termite</name>
    <dbReference type="NCBI Taxonomy" id="136037"/>
    <lineage>
        <taxon>Eukaryota</taxon>
        <taxon>Metazoa</taxon>
        <taxon>Ecdysozoa</taxon>
        <taxon>Arthropoda</taxon>
        <taxon>Hexapoda</taxon>
        <taxon>Insecta</taxon>
        <taxon>Pterygota</taxon>
        <taxon>Neoptera</taxon>
        <taxon>Polyneoptera</taxon>
        <taxon>Dictyoptera</taxon>
        <taxon>Blattodea</taxon>
        <taxon>Blattoidea</taxon>
        <taxon>Termitoidae</taxon>
        <taxon>Termopsidae</taxon>
        <taxon>Zootermopsis</taxon>
    </lineage>
</organism>
<dbReference type="PANTHER" id="PTHR42643">
    <property type="entry name" value="IONOTROPIC RECEPTOR 20A-RELATED"/>
    <property type="match status" value="1"/>
</dbReference>
<feature type="transmembrane region" description="Helical" evidence="9">
    <location>
        <begin position="409"/>
        <end position="431"/>
    </location>
</feature>
<dbReference type="EMBL" id="KK852473">
    <property type="protein sequence ID" value="KDR23129.1"/>
    <property type="molecule type" value="Genomic_DNA"/>
</dbReference>
<dbReference type="Gene3D" id="1.10.287.70">
    <property type="match status" value="1"/>
</dbReference>
<accession>A0A067RTI4</accession>
<evidence type="ECO:0000256" key="7">
    <source>
        <dbReference type="ARBA" id="ARBA00023170"/>
    </source>
</evidence>
<proteinExistence type="inferred from homology"/>
<feature type="transmembrane region" description="Helical" evidence="9">
    <location>
        <begin position="378"/>
        <end position="397"/>
    </location>
</feature>
<keyword evidence="5 9" id="KW-1133">Transmembrane helix</keyword>
<name>A0A067RTI4_ZOONE</name>
<evidence type="ECO:0000259" key="11">
    <source>
        <dbReference type="Pfam" id="PF00060"/>
    </source>
</evidence>
<dbReference type="eggNOG" id="KOG1052">
    <property type="taxonomic scope" value="Eukaryota"/>
</dbReference>
<evidence type="ECO:0000256" key="2">
    <source>
        <dbReference type="ARBA" id="ARBA00008685"/>
    </source>
</evidence>
<dbReference type="PANTHER" id="PTHR42643:SF24">
    <property type="entry name" value="IONOTROPIC RECEPTOR 60A"/>
    <property type="match status" value="1"/>
</dbReference>
<gene>
    <name evidence="12" type="ORF">L798_15211</name>
</gene>
<evidence type="ECO:0000256" key="6">
    <source>
        <dbReference type="ARBA" id="ARBA00023136"/>
    </source>
</evidence>
<dbReference type="GO" id="GO:0050906">
    <property type="term" value="P:detection of stimulus involved in sensory perception"/>
    <property type="evidence" value="ECO:0007669"/>
    <property type="project" value="UniProtKB-ARBA"/>
</dbReference>
<evidence type="ECO:0000256" key="4">
    <source>
        <dbReference type="ARBA" id="ARBA00022692"/>
    </source>
</evidence>
<evidence type="ECO:0000256" key="10">
    <source>
        <dbReference type="SAM" id="SignalP"/>
    </source>
</evidence>
<feature type="transmembrane region" description="Helical" evidence="9">
    <location>
        <begin position="630"/>
        <end position="651"/>
    </location>
</feature>
<evidence type="ECO:0000313" key="12">
    <source>
        <dbReference type="EMBL" id="KDR23129.1"/>
    </source>
</evidence>
<keyword evidence="3" id="KW-1003">Cell membrane</keyword>
<protein>
    <recommendedName>
        <fullName evidence="11">Ionotropic glutamate receptor C-terminal domain-containing protein</fullName>
    </recommendedName>
</protein>
<keyword evidence="13" id="KW-1185">Reference proteome</keyword>
<dbReference type="InterPro" id="IPR052192">
    <property type="entry name" value="Insect_Ionotropic_Sensory_Rcpt"/>
</dbReference>
<comment type="similarity">
    <text evidence="2">Belongs to the glutamate-gated ion channel (TC 1.A.10.1) family.</text>
</comment>
<keyword evidence="10" id="KW-0732">Signal</keyword>
<comment type="subcellular location">
    <subcellularLocation>
        <location evidence="1">Cell membrane</location>
        <topology evidence="1">Multi-pass membrane protein</topology>
    </subcellularLocation>
</comment>
<feature type="transmembrane region" description="Helical" evidence="9">
    <location>
        <begin position="437"/>
        <end position="456"/>
    </location>
</feature>
<dbReference type="SUPFAM" id="SSF53850">
    <property type="entry name" value="Periplasmic binding protein-like II"/>
    <property type="match status" value="1"/>
</dbReference>
<evidence type="ECO:0000256" key="3">
    <source>
        <dbReference type="ARBA" id="ARBA00022475"/>
    </source>
</evidence>
<dbReference type="OMA" id="AVENNCN"/>
<dbReference type="InterPro" id="IPR001320">
    <property type="entry name" value="Iontro_rcpt_C"/>
</dbReference>
<keyword evidence="4 9" id="KW-0812">Transmembrane</keyword>
<dbReference type="GO" id="GO:0015276">
    <property type="term" value="F:ligand-gated monoatomic ion channel activity"/>
    <property type="evidence" value="ECO:0007669"/>
    <property type="project" value="InterPro"/>
</dbReference>
<keyword evidence="6 9" id="KW-0472">Membrane</keyword>
<feature type="chain" id="PRO_5001645493" description="Ionotropic glutamate receptor C-terminal domain-containing protein" evidence="10">
    <location>
        <begin position="23"/>
        <end position="665"/>
    </location>
</feature>
<dbReference type="GO" id="GO:0005886">
    <property type="term" value="C:plasma membrane"/>
    <property type="evidence" value="ECO:0007669"/>
    <property type="project" value="UniProtKB-SubCell"/>
</dbReference>
<keyword evidence="7" id="KW-0675">Receptor</keyword>
<evidence type="ECO:0000256" key="8">
    <source>
        <dbReference type="ARBA" id="ARBA00023180"/>
    </source>
</evidence>
<sequence>MSLVRLFLIASGLVQVARLISSDELHWVRCLVTIARRHLASGRTLAISLPTAERESRMADTGERLLGYLQHSHHWSLIVFRDSSDATVSTASMGNHCINYVVLVSSSCNSRELRLKLDRRFSSLDFRHKLMPSWSARTRFVIAVENNCNGTNPRKLSEQIISILWIYKVTNVLIVMQEEYYRNASTSAGRLRHQKLGLYTWFPYESPNRCTQVENAVLLGNWVMDGKGYLVQNSNLFPRKIGKRFNGCPLTVVARNFHNMVEYKKPATNYSGSYTPVIERGWEISLLTIVANSLNMTARYLPAPNSFESQNKLLDVVQALVFGEADIVLGGVESRARWGWEEYVDTTISYLSRRMLWYVPCAFKHPRWSSIFRIFSPQLWLCLVTTLAVISTTVTLVSRCGGARSKPRAYWTVTDSLTCAWAVILGVTAPALPRRDAVRVVFVAWLLFSLAVNAIFQSVLTTFLTESGYKSPVEDMDQMLASEIKYGYHPVLDDVYRQSGDAHASTILRNRMSCPVHAICLKWAFTFKNISLILDELSTDEQYASSRLMDENSKPLLCPIDDGVVMHGNHVMMMHVGHPLLDRINDIIQRVVEAGIFMQWKNAKLRAGALGIYSPLNNYYSFTMNHMQPAFYLLLMGISTSAFIFILELIASRLGSGRRCIFNRN</sequence>
<evidence type="ECO:0000313" key="13">
    <source>
        <dbReference type="Proteomes" id="UP000027135"/>
    </source>
</evidence>
<dbReference type="InParanoid" id="A0A067RTI4"/>